<dbReference type="EMBL" id="AP027141">
    <property type="protein sequence ID" value="BDV29403.1"/>
    <property type="molecule type" value="Genomic_DNA"/>
</dbReference>
<feature type="transmembrane region" description="Helical" evidence="1">
    <location>
        <begin position="203"/>
        <end position="226"/>
    </location>
</feature>
<dbReference type="NCBIfam" id="NF038065">
    <property type="entry name" value="Pr6Pr"/>
    <property type="match status" value="1"/>
</dbReference>
<feature type="transmembrane region" description="Helical" evidence="1">
    <location>
        <begin position="91"/>
        <end position="111"/>
    </location>
</feature>
<keyword evidence="3" id="KW-1185">Reference proteome</keyword>
<name>A0ABM8DUW1_9MICO</name>
<protein>
    <recommendedName>
        <fullName evidence="4">Pr6Pr family membrane protein</fullName>
    </recommendedName>
</protein>
<feature type="transmembrane region" description="Helical" evidence="1">
    <location>
        <begin position="12"/>
        <end position="31"/>
    </location>
</feature>
<sequence length="253" mass="26871">MARRTSIDIIWPFVRIATTGLVVAAVVAQLVRTVERALVAETAHAGHLPTVITNFLSYFTIQSNIAAAVVLAIAAFWAWGRGRDADAEPHGLAIALVCVSTYMIVTGIVYNTLLRGVALDQGVTVPWSNEVLHVVVPVILLIDVLVAPRRRAVRWSAVGIVAVYPIAWAVYTLIRAPFIVAPATGNPYWYPYPFLDPHLVTGGYLGVAGYIAGIAIAIVGVGFLVVAAGRWRAGPLAAPPAAAADDDDEVMNG</sequence>
<feature type="transmembrane region" description="Helical" evidence="1">
    <location>
        <begin position="160"/>
        <end position="183"/>
    </location>
</feature>
<keyword evidence="1" id="KW-1133">Transmembrane helix</keyword>
<dbReference type="Proteomes" id="UP001317779">
    <property type="component" value="Chromosome"/>
</dbReference>
<evidence type="ECO:0000313" key="3">
    <source>
        <dbReference type="Proteomes" id="UP001317779"/>
    </source>
</evidence>
<evidence type="ECO:0000256" key="1">
    <source>
        <dbReference type="SAM" id="Phobius"/>
    </source>
</evidence>
<dbReference type="InterPro" id="IPR049713">
    <property type="entry name" value="Pr6Pr-like"/>
</dbReference>
<reference evidence="2 3" key="1">
    <citation type="submission" date="2022-12" db="EMBL/GenBank/DDBJ databases">
        <title>Microbacterium terricola strain KV-448 chromosome, complete genome.</title>
        <authorList>
            <person name="Oshima T."/>
            <person name="Moriya T."/>
            <person name="Bessho Y."/>
        </authorList>
    </citation>
    <scope>NUCLEOTIDE SEQUENCE [LARGE SCALE GENOMIC DNA]</scope>
    <source>
        <strain evidence="2 3">KV-448</strain>
    </source>
</reference>
<evidence type="ECO:0008006" key="4">
    <source>
        <dbReference type="Google" id="ProtNLM"/>
    </source>
</evidence>
<organism evidence="2 3">
    <name type="scientific">Microbacterium terricola</name>
    <dbReference type="NCBI Taxonomy" id="344163"/>
    <lineage>
        <taxon>Bacteria</taxon>
        <taxon>Bacillati</taxon>
        <taxon>Actinomycetota</taxon>
        <taxon>Actinomycetes</taxon>
        <taxon>Micrococcales</taxon>
        <taxon>Microbacteriaceae</taxon>
        <taxon>Microbacterium</taxon>
    </lineage>
</organism>
<feature type="transmembrane region" description="Helical" evidence="1">
    <location>
        <begin position="55"/>
        <end position="79"/>
    </location>
</feature>
<proteinExistence type="predicted"/>
<gene>
    <name evidence="2" type="ORF">Microterr_00630</name>
</gene>
<feature type="transmembrane region" description="Helical" evidence="1">
    <location>
        <begin position="131"/>
        <end position="148"/>
    </location>
</feature>
<keyword evidence="1" id="KW-0472">Membrane</keyword>
<accession>A0ABM8DUW1</accession>
<keyword evidence="1" id="KW-0812">Transmembrane</keyword>
<evidence type="ECO:0000313" key="2">
    <source>
        <dbReference type="EMBL" id="BDV29403.1"/>
    </source>
</evidence>